<proteinExistence type="inferred from homology"/>
<dbReference type="InterPro" id="IPR037257">
    <property type="entry name" value="T2SS_E_N_sf"/>
</dbReference>
<keyword evidence="2" id="KW-0547">Nucleotide-binding</keyword>
<dbReference type="GO" id="GO:0016887">
    <property type="term" value="F:ATP hydrolysis activity"/>
    <property type="evidence" value="ECO:0007669"/>
    <property type="project" value="TreeGrafter"/>
</dbReference>
<name>A0A1S8L4D0_9CLOT</name>
<organism evidence="4 5">
    <name type="scientific">Clostridium felsineum</name>
    <dbReference type="NCBI Taxonomy" id="36839"/>
    <lineage>
        <taxon>Bacteria</taxon>
        <taxon>Bacillati</taxon>
        <taxon>Bacillota</taxon>
        <taxon>Clostridia</taxon>
        <taxon>Eubacteriales</taxon>
        <taxon>Clostridiaceae</taxon>
        <taxon>Clostridium</taxon>
    </lineage>
</organism>
<comment type="similarity">
    <text evidence="1">Belongs to the GSP E family.</text>
</comment>
<dbReference type="FunFam" id="3.40.50.300:FF:000398">
    <property type="entry name" value="Type IV pilus assembly ATPase PilB"/>
    <property type="match status" value="1"/>
</dbReference>
<dbReference type="SUPFAM" id="SSF52540">
    <property type="entry name" value="P-loop containing nucleoside triphosphate hydrolases"/>
    <property type="match status" value="1"/>
</dbReference>
<dbReference type="PROSITE" id="PS00662">
    <property type="entry name" value="T2SP_E"/>
    <property type="match status" value="1"/>
</dbReference>
<dbReference type="Proteomes" id="UP000190951">
    <property type="component" value="Chromosome"/>
</dbReference>
<dbReference type="InterPro" id="IPR027417">
    <property type="entry name" value="P-loop_NTPase"/>
</dbReference>
<keyword evidence="5" id="KW-1185">Reference proteome</keyword>
<reference evidence="4 5" key="1">
    <citation type="submission" date="2022-04" db="EMBL/GenBank/DDBJ databases">
        <title>Genome sequence of C. roseum typestrain.</title>
        <authorList>
            <person name="Poehlein A."/>
            <person name="Schoch T."/>
            <person name="Duerre P."/>
            <person name="Daniel R."/>
        </authorList>
    </citation>
    <scope>NUCLEOTIDE SEQUENCE [LARGE SCALE GENOMIC DNA]</scope>
    <source>
        <strain evidence="4 5">DSM 7320</strain>
    </source>
</reference>
<evidence type="ECO:0000313" key="5">
    <source>
        <dbReference type="Proteomes" id="UP000190951"/>
    </source>
</evidence>
<protein>
    <submittedName>
        <fullName evidence="4">Uncharacterized protein</fullName>
    </submittedName>
</protein>
<dbReference type="KEGG" id="crw:CROST_025880"/>
<dbReference type="InterPro" id="IPR001482">
    <property type="entry name" value="T2SS/T4SS_dom"/>
</dbReference>
<dbReference type="PANTHER" id="PTHR30258">
    <property type="entry name" value="TYPE II SECRETION SYSTEM PROTEIN GSPE-RELATED"/>
    <property type="match status" value="1"/>
</dbReference>
<gene>
    <name evidence="4" type="ORF">CROST_025880</name>
</gene>
<evidence type="ECO:0000256" key="3">
    <source>
        <dbReference type="ARBA" id="ARBA00022840"/>
    </source>
</evidence>
<keyword evidence="3" id="KW-0067">ATP-binding</keyword>
<sequence length="490" mass="55797">MSELKVIDLDEYDIKREELMDIDMKSICSYNVFPFYFDESKVCVASFNEVSKDIINDLKFLLKKEIFVYTGYKEQIEKYIRIYTSLELGHKAINDMKKEEQNQKVYEVKKTQNYSPSVLLVDSIIDLALSKNGSDIHIEPFKGGAAVRIRIDGVLKKVMDFPFKAYESVCIRIKIMADMNIVIKKAPQDGRMYYKNCDFRVSSIPTIFGEKIVIRILYRKSTELSFSDITGENKDEIVNLFEKPYGMLLITGPTGSGKSTTLYSAMAKLNSEEKNIVTIEEPVEMIIKGINQINVNNEAGITFSSGLKNILRQDPDIIMVGEIRDETTAEIAVRAAITGHLVLSTLHTNDAFSAINRLCDMGVKKYLILDALNGVIAQRLVRKLCIHCKQEYKPNDYEREVLGLNSKAVLYKAKGCSRCDFTGYSGRKAVFEIININDEVRSMMSKTITAEDIKKYFINKGIKTLKNNGMELVKSGETTFNEFKRIIYNI</sequence>
<dbReference type="GO" id="GO:0005524">
    <property type="term" value="F:ATP binding"/>
    <property type="evidence" value="ECO:0007669"/>
    <property type="project" value="UniProtKB-KW"/>
</dbReference>
<dbReference type="CDD" id="cd01129">
    <property type="entry name" value="PulE-GspE-like"/>
    <property type="match status" value="1"/>
</dbReference>
<dbReference type="Gene3D" id="3.40.50.300">
    <property type="entry name" value="P-loop containing nucleotide triphosphate hydrolases"/>
    <property type="match status" value="1"/>
</dbReference>
<dbReference type="STRING" id="84029.CROST_23970"/>
<evidence type="ECO:0000256" key="2">
    <source>
        <dbReference type="ARBA" id="ARBA00022741"/>
    </source>
</evidence>
<dbReference type="PANTHER" id="PTHR30258:SF1">
    <property type="entry name" value="PROTEIN TRANSPORT PROTEIN HOFB HOMOLOG"/>
    <property type="match status" value="1"/>
</dbReference>
<dbReference type="Gene3D" id="3.30.450.90">
    <property type="match status" value="1"/>
</dbReference>
<evidence type="ECO:0000256" key="1">
    <source>
        <dbReference type="ARBA" id="ARBA00006611"/>
    </source>
</evidence>
<dbReference type="AlphaFoldDB" id="A0A1S8L4D0"/>
<dbReference type="SUPFAM" id="SSF160246">
    <property type="entry name" value="EspE N-terminal domain-like"/>
    <property type="match status" value="1"/>
</dbReference>
<accession>A0A1S8L4D0</accession>
<evidence type="ECO:0000313" key="4">
    <source>
        <dbReference type="EMBL" id="URZ11871.1"/>
    </source>
</evidence>
<dbReference type="Pfam" id="PF00437">
    <property type="entry name" value="T2SSE"/>
    <property type="match status" value="1"/>
</dbReference>
<dbReference type="EMBL" id="CP096983">
    <property type="protein sequence ID" value="URZ11871.1"/>
    <property type="molecule type" value="Genomic_DNA"/>
</dbReference>
<dbReference type="RefSeq" id="WP_077833671.1">
    <property type="nucleotide sequence ID" value="NZ_CP096983.1"/>
</dbReference>
<dbReference type="GO" id="GO:0005886">
    <property type="term" value="C:plasma membrane"/>
    <property type="evidence" value="ECO:0007669"/>
    <property type="project" value="TreeGrafter"/>
</dbReference>